<dbReference type="CDD" id="cd08432">
    <property type="entry name" value="PBP2_GcdR_TrpI_HvrB_AmpR_like"/>
    <property type="match status" value="1"/>
</dbReference>
<dbReference type="InterPro" id="IPR000847">
    <property type="entry name" value="LysR_HTH_N"/>
</dbReference>
<dbReference type="SUPFAM" id="SSF53850">
    <property type="entry name" value="Periplasmic binding protein-like II"/>
    <property type="match status" value="1"/>
</dbReference>
<dbReference type="EMBL" id="FZOS01000011">
    <property type="protein sequence ID" value="SNS64232.1"/>
    <property type="molecule type" value="Genomic_DNA"/>
</dbReference>
<accession>A0A239G6E0</accession>
<feature type="domain" description="HTH lysR-type" evidence="5">
    <location>
        <begin position="5"/>
        <end position="62"/>
    </location>
</feature>
<dbReference type="Pfam" id="PF03466">
    <property type="entry name" value="LysR_substrate"/>
    <property type="match status" value="1"/>
</dbReference>
<protein>
    <submittedName>
        <fullName evidence="6">LysR family transcriptional regulator, glycine cleavage system transcriptional activator</fullName>
    </submittedName>
</protein>
<keyword evidence="4" id="KW-0804">Transcription</keyword>
<evidence type="ECO:0000256" key="2">
    <source>
        <dbReference type="ARBA" id="ARBA00023015"/>
    </source>
</evidence>
<evidence type="ECO:0000256" key="1">
    <source>
        <dbReference type="ARBA" id="ARBA00009437"/>
    </source>
</evidence>
<dbReference type="Gene3D" id="1.10.10.10">
    <property type="entry name" value="Winged helix-like DNA-binding domain superfamily/Winged helix DNA-binding domain"/>
    <property type="match status" value="1"/>
</dbReference>
<dbReference type="Proteomes" id="UP000198281">
    <property type="component" value="Unassembled WGS sequence"/>
</dbReference>
<comment type="similarity">
    <text evidence="1">Belongs to the LysR transcriptional regulatory family.</text>
</comment>
<dbReference type="GO" id="GO:0003700">
    <property type="term" value="F:DNA-binding transcription factor activity"/>
    <property type="evidence" value="ECO:0007669"/>
    <property type="project" value="InterPro"/>
</dbReference>
<dbReference type="SUPFAM" id="SSF46785">
    <property type="entry name" value="Winged helix' DNA-binding domain"/>
    <property type="match status" value="1"/>
</dbReference>
<dbReference type="GO" id="GO:0006351">
    <property type="term" value="P:DNA-templated transcription"/>
    <property type="evidence" value="ECO:0007669"/>
    <property type="project" value="TreeGrafter"/>
</dbReference>
<dbReference type="InterPro" id="IPR005119">
    <property type="entry name" value="LysR_subst-bd"/>
</dbReference>
<dbReference type="Gene3D" id="3.40.190.10">
    <property type="entry name" value="Periplasmic binding protein-like II"/>
    <property type="match status" value="2"/>
</dbReference>
<sequence>MRRIPPLTAVRVFEAAARHENFTAAAQELGMTQAAVSYQIRLLEERLGVPLFARAKRRVVLTDAGRKVAPTISGAFDTLHDAFASLASDDAGVLKITCATTFASHWLAPRLGRFQMARPDLAVSLHAGNEVLDLAREEVDVGIRTGYGDWPGLRAHFLFRLHFTPVCSPAYLAAHPLNAPADLLAVNRLSPDDLWWKQWFAAAGVAVPDGPRRPGIRLDSQVLEASTAMAGHGAAIVSPLYLEQELAAGRLVQPFPLIAFEGPSFWLVHTEQRRNVPKIAAFRDWVLEEIAAQAALDGNGVFLKPAADERTADPL</sequence>
<dbReference type="AlphaFoldDB" id="A0A239G6E0"/>
<evidence type="ECO:0000256" key="3">
    <source>
        <dbReference type="ARBA" id="ARBA00023125"/>
    </source>
</evidence>
<dbReference type="InterPro" id="IPR036388">
    <property type="entry name" value="WH-like_DNA-bd_sf"/>
</dbReference>
<dbReference type="InterPro" id="IPR036390">
    <property type="entry name" value="WH_DNA-bd_sf"/>
</dbReference>
<reference evidence="7" key="1">
    <citation type="submission" date="2017-06" db="EMBL/GenBank/DDBJ databases">
        <authorList>
            <person name="Varghese N."/>
            <person name="Submissions S."/>
        </authorList>
    </citation>
    <scope>NUCLEOTIDE SEQUENCE [LARGE SCALE GENOMIC DNA]</scope>
    <source>
        <strain evidence="7">LNB2</strain>
    </source>
</reference>
<dbReference type="PRINTS" id="PR00039">
    <property type="entry name" value="HTHLYSR"/>
</dbReference>
<keyword evidence="3" id="KW-0238">DNA-binding</keyword>
<evidence type="ECO:0000256" key="4">
    <source>
        <dbReference type="ARBA" id="ARBA00023163"/>
    </source>
</evidence>
<dbReference type="FunFam" id="1.10.10.10:FF:000038">
    <property type="entry name" value="Glycine cleavage system transcriptional activator"/>
    <property type="match status" value="1"/>
</dbReference>
<dbReference type="GO" id="GO:0043565">
    <property type="term" value="F:sequence-specific DNA binding"/>
    <property type="evidence" value="ECO:0007669"/>
    <property type="project" value="TreeGrafter"/>
</dbReference>
<name>A0A239G6E0_9SPHN</name>
<dbReference type="InterPro" id="IPR058163">
    <property type="entry name" value="LysR-type_TF_proteobact-type"/>
</dbReference>
<organism evidence="6 7">
    <name type="scientific">Edaphosphingomonas laterariae</name>
    <dbReference type="NCBI Taxonomy" id="861865"/>
    <lineage>
        <taxon>Bacteria</taxon>
        <taxon>Pseudomonadati</taxon>
        <taxon>Pseudomonadota</taxon>
        <taxon>Alphaproteobacteria</taxon>
        <taxon>Sphingomonadales</taxon>
        <taxon>Rhizorhabdaceae</taxon>
        <taxon>Edaphosphingomonas</taxon>
    </lineage>
</organism>
<keyword evidence="7" id="KW-1185">Reference proteome</keyword>
<gene>
    <name evidence="6" type="ORF">SAMN06295912_11136</name>
</gene>
<dbReference type="PROSITE" id="PS50931">
    <property type="entry name" value="HTH_LYSR"/>
    <property type="match status" value="1"/>
</dbReference>
<evidence type="ECO:0000313" key="6">
    <source>
        <dbReference type="EMBL" id="SNS64232.1"/>
    </source>
</evidence>
<dbReference type="PANTHER" id="PTHR30537">
    <property type="entry name" value="HTH-TYPE TRANSCRIPTIONAL REGULATOR"/>
    <property type="match status" value="1"/>
</dbReference>
<proteinExistence type="inferred from homology"/>
<dbReference type="PANTHER" id="PTHR30537:SF74">
    <property type="entry name" value="HTH-TYPE TRANSCRIPTIONAL REGULATOR TRPI"/>
    <property type="match status" value="1"/>
</dbReference>
<dbReference type="Pfam" id="PF00126">
    <property type="entry name" value="HTH_1"/>
    <property type="match status" value="1"/>
</dbReference>
<evidence type="ECO:0000259" key="5">
    <source>
        <dbReference type="PROSITE" id="PS50931"/>
    </source>
</evidence>
<dbReference type="NCBIfam" id="NF008352">
    <property type="entry name" value="PRK11139.1"/>
    <property type="match status" value="1"/>
</dbReference>
<keyword evidence="2" id="KW-0805">Transcription regulation</keyword>
<dbReference type="RefSeq" id="WP_179220814.1">
    <property type="nucleotide sequence ID" value="NZ_FZOS01000011.1"/>
</dbReference>
<evidence type="ECO:0000313" key="7">
    <source>
        <dbReference type="Proteomes" id="UP000198281"/>
    </source>
</evidence>